<comment type="caution">
    <text evidence="1">The sequence shown here is derived from an EMBL/GenBank/DDBJ whole genome shotgun (WGS) entry which is preliminary data.</text>
</comment>
<proteinExistence type="predicted"/>
<evidence type="ECO:0000313" key="2">
    <source>
        <dbReference type="Proteomes" id="UP000294003"/>
    </source>
</evidence>
<name>A0ABY0HBX7_9PEZI</name>
<evidence type="ECO:0000313" key="1">
    <source>
        <dbReference type="EMBL" id="RYO89888.1"/>
    </source>
</evidence>
<protein>
    <recommendedName>
        <fullName evidence="3">BTB domain-containing protein</fullName>
    </recommendedName>
</protein>
<dbReference type="Proteomes" id="UP000294003">
    <property type="component" value="Unassembled WGS sequence"/>
</dbReference>
<evidence type="ECO:0008006" key="3">
    <source>
        <dbReference type="Google" id="ProtNLM"/>
    </source>
</evidence>
<keyword evidence="2" id="KW-1185">Reference proteome</keyword>
<organism evidence="1 2">
    <name type="scientific">Monosporascus cannonballus</name>
    <dbReference type="NCBI Taxonomy" id="155416"/>
    <lineage>
        <taxon>Eukaryota</taxon>
        <taxon>Fungi</taxon>
        <taxon>Dikarya</taxon>
        <taxon>Ascomycota</taxon>
        <taxon>Pezizomycotina</taxon>
        <taxon>Sordariomycetes</taxon>
        <taxon>Xylariomycetidae</taxon>
        <taxon>Xylariales</taxon>
        <taxon>Xylariales incertae sedis</taxon>
        <taxon>Monosporascus</taxon>
    </lineage>
</organism>
<sequence length="75" mass="8436">MQNEIQIVRVGLDELNYSSVTKAILMPEALAAMMRGEQGEGDDAHPAFKEEFYHLMVFLNKAYCSYCTVDALTES</sequence>
<accession>A0ABY0HBX7</accession>
<gene>
    <name evidence="1" type="ORF">DL762_002973</name>
</gene>
<reference evidence="1 2" key="1">
    <citation type="submission" date="2018-06" db="EMBL/GenBank/DDBJ databases">
        <title>Complete Genomes of Monosporascus.</title>
        <authorList>
            <person name="Robinson A.J."/>
            <person name="Natvig D.O."/>
        </authorList>
    </citation>
    <scope>NUCLEOTIDE SEQUENCE [LARGE SCALE GENOMIC DNA]</scope>
    <source>
        <strain evidence="1 2">CBS 609.92</strain>
    </source>
</reference>
<dbReference type="EMBL" id="QJNS01000065">
    <property type="protein sequence ID" value="RYO89888.1"/>
    <property type="molecule type" value="Genomic_DNA"/>
</dbReference>